<evidence type="ECO:0000313" key="1">
    <source>
        <dbReference type="EMBL" id="KZP32498.1"/>
    </source>
</evidence>
<proteinExistence type="predicted"/>
<reference evidence="1 2" key="1">
    <citation type="journal article" date="2016" name="Mol. Biol. Evol.">
        <title>Comparative Genomics of Early-Diverging Mushroom-Forming Fungi Provides Insights into the Origins of Lignocellulose Decay Capabilities.</title>
        <authorList>
            <person name="Nagy L.G."/>
            <person name="Riley R."/>
            <person name="Tritt A."/>
            <person name="Adam C."/>
            <person name="Daum C."/>
            <person name="Floudas D."/>
            <person name="Sun H."/>
            <person name="Yadav J.S."/>
            <person name="Pangilinan J."/>
            <person name="Larsson K.H."/>
            <person name="Matsuura K."/>
            <person name="Barry K."/>
            <person name="Labutti K."/>
            <person name="Kuo R."/>
            <person name="Ohm R.A."/>
            <person name="Bhattacharya S.S."/>
            <person name="Shirouzu T."/>
            <person name="Yoshinaga Y."/>
            <person name="Martin F.M."/>
            <person name="Grigoriev I.V."/>
            <person name="Hibbett D.S."/>
        </authorList>
    </citation>
    <scope>NUCLEOTIDE SEQUENCE [LARGE SCALE GENOMIC DNA]</scope>
    <source>
        <strain evidence="1 2">CBS 109695</strain>
    </source>
</reference>
<gene>
    <name evidence="1" type="ORF">FIBSPDRAFT_848321</name>
</gene>
<dbReference type="Proteomes" id="UP000076532">
    <property type="component" value="Unassembled WGS sequence"/>
</dbReference>
<dbReference type="AlphaFoldDB" id="A0A166V9U7"/>
<evidence type="ECO:0000313" key="2">
    <source>
        <dbReference type="Proteomes" id="UP000076532"/>
    </source>
</evidence>
<dbReference type="EMBL" id="KV417485">
    <property type="protein sequence ID" value="KZP32498.1"/>
    <property type="molecule type" value="Genomic_DNA"/>
</dbReference>
<accession>A0A166V9U7</accession>
<sequence length="81" mass="8281">MSEAKDPKRSDGTTLVTALPVVVMASAAAVSRGAVEFSVGSGRWSITLASAVVEGSLTRTVSLQVCLPSASNDRDMSSPGR</sequence>
<name>A0A166V9U7_9AGAM</name>
<organism evidence="1 2">
    <name type="scientific">Athelia psychrophila</name>
    <dbReference type="NCBI Taxonomy" id="1759441"/>
    <lineage>
        <taxon>Eukaryota</taxon>
        <taxon>Fungi</taxon>
        <taxon>Dikarya</taxon>
        <taxon>Basidiomycota</taxon>
        <taxon>Agaricomycotina</taxon>
        <taxon>Agaricomycetes</taxon>
        <taxon>Agaricomycetidae</taxon>
        <taxon>Atheliales</taxon>
        <taxon>Atheliaceae</taxon>
        <taxon>Athelia</taxon>
    </lineage>
</organism>
<keyword evidence="2" id="KW-1185">Reference proteome</keyword>
<protein>
    <submittedName>
        <fullName evidence="1">Uncharacterized protein</fullName>
    </submittedName>
</protein>